<dbReference type="AlphaFoldDB" id="A0A6I8MF06"/>
<gene>
    <name evidence="1" type="ORF">FRC0190_01301</name>
</gene>
<organism evidence="1 2">
    <name type="scientific">Corynebacterium rouxii</name>
    <dbReference type="NCBI Taxonomy" id="2719119"/>
    <lineage>
        <taxon>Bacteria</taxon>
        <taxon>Bacillati</taxon>
        <taxon>Actinomycetota</taxon>
        <taxon>Actinomycetes</taxon>
        <taxon>Mycobacteriales</taxon>
        <taxon>Corynebacteriaceae</taxon>
        <taxon>Corynebacterium</taxon>
    </lineage>
</organism>
<sequence>MGAGSPPTELAAAITTLKSETDKPLWVVTREGKAREITGEVYGHTVRATSGGLIAFHRIEGVGVHRDH</sequence>
<dbReference type="Proteomes" id="UP000423525">
    <property type="component" value="Chromosome"/>
</dbReference>
<name>A0A6I8MF06_9CORY</name>
<evidence type="ECO:0000313" key="1">
    <source>
        <dbReference type="EMBL" id="VZH85335.1"/>
    </source>
</evidence>
<dbReference type="EMBL" id="LR738855">
    <property type="protein sequence ID" value="VZH85335.1"/>
    <property type="molecule type" value="Genomic_DNA"/>
</dbReference>
<proteinExistence type="predicted"/>
<evidence type="ECO:0000313" key="2">
    <source>
        <dbReference type="Proteomes" id="UP000423525"/>
    </source>
</evidence>
<dbReference type="KEGG" id="crf:FRC0190_01301"/>
<reference evidence="1 2" key="1">
    <citation type="submission" date="2019-11" db="EMBL/GenBank/DDBJ databases">
        <authorList>
            <person name="Brisse S."/>
        </authorList>
    </citation>
    <scope>NUCLEOTIDE SEQUENCE [LARGE SCALE GENOMIC DNA]</scope>
    <source>
        <strain evidence="1">FRC0190</strain>
    </source>
</reference>
<protein>
    <submittedName>
        <fullName evidence="1">Uncharacterized protein</fullName>
    </submittedName>
</protein>
<dbReference type="RefSeq" id="WP_155872918.1">
    <property type="nucleotide sequence ID" value="NZ_LR738855.1"/>
</dbReference>
<accession>A0A6I8MF06</accession>